<evidence type="ECO:0000256" key="3">
    <source>
        <dbReference type="ARBA" id="ARBA00023239"/>
    </source>
</evidence>
<dbReference type="RefSeq" id="XP_003019742.1">
    <property type="nucleotide sequence ID" value="XM_003019696.1"/>
</dbReference>
<dbReference type="InterPro" id="IPR024060">
    <property type="entry name" value="Ureidoglycolate_lyase_dom_sf"/>
</dbReference>
<keyword evidence="2" id="KW-0659">Purine metabolism</keyword>
<gene>
    <name evidence="5" type="ORF">TRV_06203</name>
</gene>
<dbReference type="OrthoDB" id="10266039at2759"/>
<comment type="caution">
    <text evidence="5">The sequence shown here is derived from an EMBL/GenBank/DDBJ whole genome shotgun (WGS) entry which is preliminary data.</text>
</comment>
<proteinExistence type="predicted"/>
<dbReference type="Proteomes" id="UP000008383">
    <property type="component" value="Unassembled WGS sequence"/>
</dbReference>
<protein>
    <submittedName>
        <fullName evidence="5">Ureidoglycolate hydrolase, putative</fullName>
    </submittedName>
</protein>
<dbReference type="Pfam" id="PF04115">
    <property type="entry name" value="Ureidogly_lyase"/>
    <property type="match status" value="1"/>
</dbReference>
<evidence type="ECO:0000313" key="6">
    <source>
        <dbReference type="Proteomes" id="UP000008383"/>
    </source>
</evidence>
<organism evidence="5 6">
    <name type="scientific">Trichophyton verrucosum (strain HKI 0517)</name>
    <dbReference type="NCBI Taxonomy" id="663202"/>
    <lineage>
        <taxon>Eukaryota</taxon>
        <taxon>Fungi</taxon>
        <taxon>Dikarya</taxon>
        <taxon>Ascomycota</taxon>
        <taxon>Pezizomycotina</taxon>
        <taxon>Eurotiomycetes</taxon>
        <taxon>Eurotiomycetidae</taxon>
        <taxon>Onygenales</taxon>
        <taxon>Arthrodermataceae</taxon>
        <taxon>Trichophyton</taxon>
    </lineage>
</organism>
<dbReference type="Gene3D" id="2.60.120.480">
    <property type="entry name" value="Ureidoglycolate hydrolase"/>
    <property type="match status" value="1"/>
</dbReference>
<reference evidence="6" key="1">
    <citation type="journal article" date="2011" name="Genome Biol.">
        <title>Comparative and functional genomics provide insights into the pathogenicity of dermatophytic fungi.</title>
        <authorList>
            <person name="Burmester A."/>
            <person name="Shelest E."/>
            <person name="Gloeckner G."/>
            <person name="Heddergott C."/>
            <person name="Schindler S."/>
            <person name="Staib P."/>
            <person name="Heidel A."/>
            <person name="Felder M."/>
            <person name="Petzold A."/>
            <person name="Szafranski K."/>
            <person name="Feuermann M."/>
            <person name="Pedruzzi I."/>
            <person name="Priebe S."/>
            <person name="Groth M."/>
            <person name="Winkler R."/>
            <person name="Li W."/>
            <person name="Kniemeyer O."/>
            <person name="Schroeckh V."/>
            <person name="Hertweck C."/>
            <person name="Hube B."/>
            <person name="White T.C."/>
            <person name="Platzer M."/>
            <person name="Guthke R."/>
            <person name="Heitman J."/>
            <person name="Woestemeyer J."/>
            <person name="Zipfel P.F."/>
            <person name="Monod M."/>
            <person name="Brakhage A.A."/>
        </authorList>
    </citation>
    <scope>NUCLEOTIDE SEQUENCE [LARGE SCALE GENOMIC DNA]</scope>
    <source>
        <strain evidence="6">HKI 0517</strain>
    </source>
</reference>
<dbReference type="GeneID" id="9583661"/>
<dbReference type="EMBL" id="ACYE01000349">
    <property type="protein sequence ID" value="EFE39118.1"/>
    <property type="molecule type" value="Genomic_DNA"/>
</dbReference>
<dbReference type="SUPFAM" id="SSF51182">
    <property type="entry name" value="RmlC-like cupins"/>
    <property type="match status" value="1"/>
</dbReference>
<dbReference type="GO" id="GO:0050385">
    <property type="term" value="F:ureidoglycolate lyase activity"/>
    <property type="evidence" value="ECO:0007669"/>
    <property type="project" value="UniProtKB-EC"/>
</dbReference>
<dbReference type="HOGENOM" id="CLU_070848_0_0_1"/>
<comment type="catalytic activity">
    <reaction evidence="4">
        <text>(S)-ureidoglycolate = urea + glyoxylate</text>
        <dbReference type="Rhea" id="RHEA:11304"/>
        <dbReference type="ChEBI" id="CHEBI:16199"/>
        <dbReference type="ChEBI" id="CHEBI:36655"/>
        <dbReference type="ChEBI" id="CHEBI:57296"/>
        <dbReference type="EC" id="4.3.2.3"/>
    </reaction>
</comment>
<dbReference type="GO" id="GO:0004848">
    <property type="term" value="F:ureidoglycolate hydrolase activity"/>
    <property type="evidence" value="ECO:0007669"/>
    <property type="project" value="InterPro"/>
</dbReference>
<accession>D4DGA1</accession>
<dbReference type="KEGG" id="tve:TRV_06203"/>
<dbReference type="GO" id="GO:0006144">
    <property type="term" value="P:purine nucleobase metabolic process"/>
    <property type="evidence" value="ECO:0007669"/>
    <property type="project" value="UniProtKB-KW"/>
</dbReference>
<sequence length="312" mass="34536">MTKPQPRLSRKFIDNGKKATTSAPSRSFELQRKRELASDSLYTHFHSTYSPIMVQSLRFAHTVRVRASPFTRESFRPFGTAVETPLPDTLNTPPNSITSFKTPDCAAESANQGSAVKWSPISPITESYGKSSKKGEARMSMFSCFPRELRTPLSLSVPSSSKGFSGLWNQNLSGLFDVKFLERHPYTSQSFIPISRSHNQDHAIRRDTVTEDVFYLVIVAPSLVGQVDSATSIHDPPDLNNVQAFIARPGQAVTYAAGTWHAPMVVIGRQRIDFVVVQYVNGIDRDDCELVGLEDGVVVEVDARSSKVVAKL</sequence>
<keyword evidence="3" id="KW-0456">Lyase</keyword>
<name>D4DGA1_TRIVH</name>
<evidence type="ECO:0000313" key="5">
    <source>
        <dbReference type="EMBL" id="EFE39118.1"/>
    </source>
</evidence>
<dbReference type="GO" id="GO:0000256">
    <property type="term" value="P:allantoin catabolic process"/>
    <property type="evidence" value="ECO:0007669"/>
    <property type="project" value="InterPro"/>
</dbReference>
<keyword evidence="5" id="KW-0378">Hydrolase</keyword>
<comment type="subunit">
    <text evidence="1">Homodimer.</text>
</comment>
<dbReference type="AlphaFoldDB" id="D4DGA1"/>
<evidence type="ECO:0000256" key="4">
    <source>
        <dbReference type="ARBA" id="ARBA00047684"/>
    </source>
</evidence>
<evidence type="ECO:0000256" key="2">
    <source>
        <dbReference type="ARBA" id="ARBA00022631"/>
    </source>
</evidence>
<dbReference type="InterPro" id="IPR011051">
    <property type="entry name" value="RmlC_Cupin_sf"/>
</dbReference>
<keyword evidence="6" id="KW-1185">Reference proteome</keyword>
<evidence type="ECO:0000256" key="1">
    <source>
        <dbReference type="ARBA" id="ARBA00011738"/>
    </source>
</evidence>
<dbReference type="PANTHER" id="PTHR21221:SF1">
    <property type="entry name" value="UREIDOGLYCOLATE LYASE"/>
    <property type="match status" value="1"/>
</dbReference>
<dbReference type="PANTHER" id="PTHR21221">
    <property type="entry name" value="UREIDOGLYCOLATE HYDROLASE"/>
    <property type="match status" value="1"/>
</dbReference>
<dbReference type="InterPro" id="IPR007247">
    <property type="entry name" value="Ureidogly_lyase"/>
</dbReference>
<dbReference type="InterPro" id="IPR047233">
    <property type="entry name" value="UAH_cupin"/>
</dbReference>
<dbReference type="CDD" id="cd20298">
    <property type="entry name" value="cupin_UAH"/>
    <property type="match status" value="1"/>
</dbReference>